<evidence type="ECO:0000313" key="2">
    <source>
        <dbReference type="EMBL" id="KAH3663264.1"/>
    </source>
</evidence>
<evidence type="ECO:0000313" key="3">
    <source>
        <dbReference type="Proteomes" id="UP000788993"/>
    </source>
</evidence>
<comment type="caution">
    <text evidence="2">The sequence shown here is derived from an EMBL/GenBank/DDBJ whole genome shotgun (WGS) entry which is preliminary data.</text>
</comment>
<feature type="compositionally biased region" description="Polar residues" evidence="1">
    <location>
        <begin position="334"/>
        <end position="346"/>
    </location>
</feature>
<name>A0A9P8P1B7_9ASCO</name>
<feature type="region of interest" description="Disordered" evidence="1">
    <location>
        <begin position="321"/>
        <end position="346"/>
    </location>
</feature>
<sequence length="346" mass="35468">MRASTCWNSGWHPSSVVTDSSVFSSAPSSSSVLPVPAITASTSAATTVDSFLCSAGPATCASAPIARALTGGVSSDGIRIGNSTSAFVTMISCSAASAFSEASVSSSSSSCGMISSTATLPTASWSTSNACAAASRTPGSASTSVWRTILNRGVLYSRTVAGAEDWISSRTAMQMPCFASASDATSDASSVGNSCASAFPPTRLTMSPSVVAAMLRWFSSAEASRRTIVCVSVGRISLTVRGVFATSAFQILTAAIRTGPELSERHINSAASTRSRLSAPRTSLNARFTFTDSTVRSSDSSCLPLMPLILNSRSPVSSTLESRMRGFASERPRSNSGSSRSTALLA</sequence>
<gene>
    <name evidence="2" type="ORF">OGATHE_004840</name>
</gene>
<organism evidence="2 3">
    <name type="scientific">Ogataea polymorpha</name>
    <dbReference type="NCBI Taxonomy" id="460523"/>
    <lineage>
        <taxon>Eukaryota</taxon>
        <taxon>Fungi</taxon>
        <taxon>Dikarya</taxon>
        <taxon>Ascomycota</taxon>
        <taxon>Saccharomycotina</taxon>
        <taxon>Pichiomycetes</taxon>
        <taxon>Pichiales</taxon>
        <taxon>Pichiaceae</taxon>
        <taxon>Ogataea</taxon>
    </lineage>
</organism>
<reference evidence="2" key="2">
    <citation type="submission" date="2021-01" db="EMBL/GenBank/DDBJ databases">
        <authorList>
            <person name="Schikora-Tamarit M.A."/>
        </authorList>
    </citation>
    <scope>NUCLEOTIDE SEQUENCE</scope>
    <source>
        <strain evidence="2">NCAIM Y.01608</strain>
    </source>
</reference>
<dbReference type="AlphaFoldDB" id="A0A9P8P1B7"/>
<dbReference type="EMBL" id="JAEUBD010001266">
    <property type="protein sequence ID" value="KAH3663264.1"/>
    <property type="molecule type" value="Genomic_DNA"/>
</dbReference>
<protein>
    <submittedName>
        <fullName evidence="2">Uncharacterized protein</fullName>
    </submittedName>
</protein>
<accession>A0A9P8P1B7</accession>
<dbReference type="Proteomes" id="UP000788993">
    <property type="component" value="Unassembled WGS sequence"/>
</dbReference>
<keyword evidence="3" id="KW-1185">Reference proteome</keyword>
<reference evidence="2" key="1">
    <citation type="journal article" date="2021" name="Open Biol.">
        <title>Shared evolutionary footprints suggest mitochondrial oxidative damage underlies multiple complex I losses in fungi.</title>
        <authorList>
            <person name="Schikora-Tamarit M.A."/>
            <person name="Marcet-Houben M."/>
            <person name="Nosek J."/>
            <person name="Gabaldon T."/>
        </authorList>
    </citation>
    <scope>NUCLEOTIDE SEQUENCE</scope>
    <source>
        <strain evidence="2">NCAIM Y.01608</strain>
    </source>
</reference>
<feature type="compositionally biased region" description="Basic and acidic residues" evidence="1">
    <location>
        <begin position="322"/>
        <end position="333"/>
    </location>
</feature>
<proteinExistence type="predicted"/>
<evidence type="ECO:0000256" key="1">
    <source>
        <dbReference type="SAM" id="MobiDB-lite"/>
    </source>
</evidence>